<comment type="function">
    <text evidence="7">Part of the AP-3 complex, an adaptor-related complex which is not clathrin-associated. The complex is associated with the Golgi region as well as more peripheral structures. It facilitates the budding of vesicles from the Golgi membrane.</text>
</comment>
<dbReference type="RefSeq" id="XP_037158098.1">
    <property type="nucleotide sequence ID" value="XM_037315036.1"/>
</dbReference>
<evidence type="ECO:0000313" key="10">
    <source>
        <dbReference type="EMBL" id="KAF6223786.1"/>
    </source>
</evidence>
<dbReference type="GO" id="GO:0006896">
    <property type="term" value="P:Golgi to vacuole transport"/>
    <property type="evidence" value="ECO:0007669"/>
    <property type="project" value="TreeGrafter"/>
</dbReference>
<comment type="subcellular location">
    <subcellularLocation>
        <location evidence="1">Endomembrane system</location>
    </subcellularLocation>
    <subcellularLocation>
        <location evidence="7">Golgi apparatus</location>
    </subcellularLocation>
</comment>
<keyword evidence="5 7" id="KW-0653">Protein transport</keyword>
<keyword evidence="6" id="KW-0472">Membrane</keyword>
<organism evidence="10 11">
    <name type="scientific">Letharia columbiana</name>
    <dbReference type="NCBI Taxonomy" id="112416"/>
    <lineage>
        <taxon>Eukaryota</taxon>
        <taxon>Fungi</taxon>
        <taxon>Dikarya</taxon>
        <taxon>Ascomycota</taxon>
        <taxon>Pezizomycotina</taxon>
        <taxon>Lecanoromycetes</taxon>
        <taxon>OSLEUM clade</taxon>
        <taxon>Lecanoromycetidae</taxon>
        <taxon>Lecanorales</taxon>
        <taxon>Lecanorineae</taxon>
        <taxon>Parmeliaceae</taxon>
        <taxon>Letharia</taxon>
    </lineage>
</organism>
<dbReference type="AlphaFoldDB" id="A0A8H6CIJ2"/>
<dbReference type="GO" id="GO:0010008">
    <property type="term" value="C:endosome membrane"/>
    <property type="evidence" value="ECO:0007669"/>
    <property type="project" value="TreeGrafter"/>
</dbReference>
<evidence type="ECO:0000256" key="6">
    <source>
        <dbReference type="ARBA" id="ARBA00023136"/>
    </source>
</evidence>
<feature type="region of interest" description="Disordered" evidence="8">
    <location>
        <begin position="1021"/>
        <end position="1090"/>
    </location>
</feature>
<evidence type="ECO:0000256" key="4">
    <source>
        <dbReference type="ARBA" id="ARBA00022737"/>
    </source>
</evidence>
<dbReference type="InterPro" id="IPR002553">
    <property type="entry name" value="Clathrin/coatomer_adapt-like_N"/>
</dbReference>
<name>A0A8H6CIJ2_9LECA</name>
<comment type="similarity">
    <text evidence="2 7">Belongs to the adaptor complexes large subunit family.</text>
</comment>
<evidence type="ECO:0000313" key="11">
    <source>
        <dbReference type="Proteomes" id="UP000578531"/>
    </source>
</evidence>
<dbReference type="GO" id="GO:0006623">
    <property type="term" value="P:protein targeting to vacuole"/>
    <property type="evidence" value="ECO:0007669"/>
    <property type="project" value="TreeGrafter"/>
</dbReference>
<keyword evidence="11" id="KW-1185">Reference proteome</keyword>
<evidence type="ECO:0000256" key="3">
    <source>
        <dbReference type="ARBA" id="ARBA00022448"/>
    </source>
</evidence>
<evidence type="ECO:0000259" key="9">
    <source>
        <dbReference type="Pfam" id="PF01602"/>
    </source>
</evidence>
<evidence type="ECO:0000256" key="1">
    <source>
        <dbReference type="ARBA" id="ARBA00004308"/>
    </source>
</evidence>
<dbReference type="OrthoDB" id="10264595at2759"/>
<proteinExistence type="inferred from homology"/>
<keyword evidence="4" id="KW-0677">Repeat</keyword>
<dbReference type="SUPFAM" id="SSF48371">
    <property type="entry name" value="ARM repeat"/>
    <property type="match status" value="1"/>
</dbReference>
<dbReference type="PANTHER" id="PTHR22781">
    <property type="entry name" value="DELTA ADAPTIN-RELATED"/>
    <property type="match status" value="1"/>
</dbReference>
<evidence type="ECO:0000256" key="8">
    <source>
        <dbReference type="SAM" id="MobiDB-lite"/>
    </source>
</evidence>
<feature type="region of interest" description="Disordered" evidence="8">
    <location>
        <begin position="819"/>
        <end position="841"/>
    </location>
</feature>
<dbReference type="InterPro" id="IPR017105">
    <property type="entry name" value="AP3_complex_dsu"/>
</dbReference>
<dbReference type="EMBL" id="JACCJC010000132">
    <property type="protein sequence ID" value="KAF6223786.1"/>
    <property type="molecule type" value="Genomic_DNA"/>
</dbReference>
<dbReference type="Gene3D" id="1.25.10.10">
    <property type="entry name" value="Leucine-rich Repeat Variant"/>
    <property type="match status" value="1"/>
</dbReference>
<dbReference type="GO" id="GO:0005794">
    <property type="term" value="C:Golgi apparatus"/>
    <property type="evidence" value="ECO:0007669"/>
    <property type="project" value="UniProtKB-SubCell"/>
</dbReference>
<dbReference type="InterPro" id="IPR011989">
    <property type="entry name" value="ARM-like"/>
</dbReference>
<dbReference type="Pfam" id="PF01602">
    <property type="entry name" value="Adaptin_N"/>
    <property type="match status" value="1"/>
</dbReference>
<dbReference type="InterPro" id="IPR016024">
    <property type="entry name" value="ARM-type_fold"/>
</dbReference>
<dbReference type="PIRSF" id="PIRSF037092">
    <property type="entry name" value="AP3_complex_delta"/>
    <property type="match status" value="1"/>
</dbReference>
<dbReference type="GO" id="GO:0030123">
    <property type="term" value="C:AP-3 adaptor complex"/>
    <property type="evidence" value="ECO:0007669"/>
    <property type="project" value="InterPro"/>
</dbReference>
<comment type="caution">
    <text evidence="10">The sequence shown here is derived from an EMBL/GenBank/DDBJ whole genome shotgun (WGS) entry which is preliminary data.</text>
</comment>
<evidence type="ECO:0000256" key="7">
    <source>
        <dbReference type="PIRNR" id="PIRNR037092"/>
    </source>
</evidence>
<evidence type="ECO:0000256" key="2">
    <source>
        <dbReference type="ARBA" id="ARBA00006613"/>
    </source>
</evidence>
<feature type="compositionally biased region" description="Polar residues" evidence="8">
    <location>
        <begin position="1080"/>
        <end position="1090"/>
    </location>
</feature>
<comment type="subunit">
    <text evidence="7">Adaptor protein complex 3 (AP-3) is a heterotetramer.</text>
</comment>
<protein>
    <recommendedName>
        <fullName evidence="7">AP-3 complex subunit delta</fullName>
    </recommendedName>
</protein>
<accession>A0A8H6CIJ2</accession>
<feature type="region of interest" description="Disordered" evidence="8">
    <location>
        <begin position="996"/>
        <end position="1015"/>
    </location>
</feature>
<feature type="compositionally biased region" description="Basic and acidic residues" evidence="8">
    <location>
        <begin position="1061"/>
        <end position="1074"/>
    </location>
</feature>
<evidence type="ECO:0000256" key="5">
    <source>
        <dbReference type="ARBA" id="ARBA00022927"/>
    </source>
</evidence>
<gene>
    <name evidence="10" type="ORF">HO173_013212</name>
</gene>
<sequence length="1090" mass="120893">MPQVFKKQKVLTPDLSSLFSPLQLITYIEQSRRFEKSLYDLIRGLRNHKGNEREYIQHSLRECRSEIRGADMDLKATALLKLIYLEMFGHDMSWASFHVLEVMSCPRYLQKRVGYLAAVQSFRPDTEVLMLATNLLKKDVSSPLAPTMSLPLVTLPHIITSSLALSLLSDLLPRLSHSNPNIRKKTVATLYRLALVYPDTLRSAWPKIKDLLMDEDEDSSVTAAVVNVVCELGWRRPRDFLALAPRLFDLLVDGGNNWMAIKIIKLVRASTLCVIFYADRLKFATLTPLEPRLIKKLLPPLTKLIRTTPAMSLLYECINGLIQGGILEGTDGAREGEEIASLCVGKLRGMIVVEGDPNLKYVALLAFNKIVSSHPHLISMQQDVIIGCIDDPDVSIRLQALDLGSGMVNIDNMIAVVERLMQQLRNAPIASRRVDDGRSHTVSVEPAADSDGEDPEETLRPTAEPQDETTALPAEYRTIIIHQILDMCSKDTYSNITDFEWYIDILIQLVNLVPITGQSTPELYGSSGRTLKNSSTSHEADASSAIGWELRNVAVRVSTVRAEAVRAANSLLSVSGSEGFFALKGAGGEGILTFVAWIVGEYVDGSVSSYHSLDSLIHPKVQSLSPMVICAYLQAIPKVLTSIVSQRLLDWSSEHKTMMSLLVARVIHFLEPLAMHPNLEVQERSIELLELMRVASQAITSHGLENDRGPLLLTRAMPQLFTGFELNPVAPTAQRKVPLPDDLDLGAPINKSLPRLLQLADQGPLAESEAAEFDSFYNKRPLPRVATGPTFNSLASLGPEPSSYQQTVDSIPDTDTVMRKRNQRRERNKDDPFYIGNDDVSSGTSTPFHDILRSANGEDVDVDSIPIMNLDLGDKTLTAGGSNMETRRQKRRLPKKFDIVKDENIEYEDSGVAQSETASMGTMNDNGPFQRARDKTKKSLLQVDSRGLGSFSLDNSESVAEQLDIERQEAQDTEMAKALAEVERLRLEMQRASERIQATDGAPAEGTLVKKKKKKKLKQLTGDIEAQFRKPNPEADGGPVRGSQDADATLIAKKKKKKRKSEITRPDDEKELRAFEGGQDASSFRSQAVL</sequence>
<dbReference type="PANTHER" id="PTHR22781:SF12">
    <property type="entry name" value="AP-3 COMPLEX SUBUNIT DELTA-1"/>
    <property type="match status" value="1"/>
</dbReference>
<dbReference type="GeneID" id="59294840"/>
<keyword evidence="7" id="KW-0333">Golgi apparatus</keyword>
<feature type="domain" description="Clathrin/coatomer adaptor adaptin-like N-terminal" evidence="9">
    <location>
        <begin position="52"/>
        <end position="694"/>
    </location>
</feature>
<keyword evidence="3 7" id="KW-0813">Transport</keyword>
<dbReference type="Proteomes" id="UP000578531">
    <property type="component" value="Unassembled WGS sequence"/>
</dbReference>
<reference evidence="10 11" key="1">
    <citation type="journal article" date="2020" name="Genomics">
        <title>Complete, high-quality genomes from long-read metagenomic sequencing of two wolf lichen thalli reveals enigmatic genome architecture.</title>
        <authorList>
            <person name="McKenzie S.K."/>
            <person name="Walston R.F."/>
            <person name="Allen J.L."/>
        </authorList>
    </citation>
    <scope>NUCLEOTIDE SEQUENCE [LARGE SCALE GENOMIC DNA]</scope>
    <source>
        <strain evidence="10">WasteWater2</strain>
    </source>
</reference>
<feature type="region of interest" description="Disordered" evidence="8">
    <location>
        <begin position="435"/>
        <end position="471"/>
    </location>
</feature>